<sequence>MNKAKRIENSKPLWTEDNDLEDYVDIYGDNLYKLRYYIFKHRENVNIYEPVSKCKSLDNKETLLFDKYIYARLEIDGNFECSNYRKNIITEDLLSIGQFETNCIKTIANLIKRDNQIMEHWKRTLHKVETSLKYWITERIPSVLKNEISSNASKHYISINGIKGKKIYMDTLKNDSILIKKSKLSFIYLQEVRKLYSKILGQLNKFRTYKMTLSKKELKICSNDEIMLKGPFKKYFDIWPSKIQIEEDIDLEKFFEDILSNLDIPIELTTKEAISNNDIYNRYLKWLSDYKQTISRKISQATLDTILPKHYINLARNVSKENKKKKNLE</sequence>
<gene>
    <name evidence="1" type="ORF">METZ01_LOCUS109863</name>
</gene>
<name>A0A381WWU1_9ZZZZ</name>
<dbReference type="EMBL" id="UINC01013154">
    <property type="protein sequence ID" value="SVA57009.1"/>
    <property type="molecule type" value="Genomic_DNA"/>
</dbReference>
<proteinExistence type="predicted"/>
<dbReference type="AlphaFoldDB" id="A0A381WWU1"/>
<accession>A0A381WWU1</accession>
<reference evidence="1" key="1">
    <citation type="submission" date="2018-05" db="EMBL/GenBank/DDBJ databases">
        <authorList>
            <person name="Lanie J.A."/>
            <person name="Ng W.-L."/>
            <person name="Kazmierczak K.M."/>
            <person name="Andrzejewski T.M."/>
            <person name="Davidsen T.M."/>
            <person name="Wayne K.J."/>
            <person name="Tettelin H."/>
            <person name="Glass J.I."/>
            <person name="Rusch D."/>
            <person name="Podicherti R."/>
            <person name="Tsui H.-C.T."/>
            <person name="Winkler M.E."/>
        </authorList>
    </citation>
    <scope>NUCLEOTIDE SEQUENCE</scope>
</reference>
<protein>
    <submittedName>
        <fullName evidence="1">Uncharacterized protein</fullName>
    </submittedName>
</protein>
<organism evidence="1">
    <name type="scientific">marine metagenome</name>
    <dbReference type="NCBI Taxonomy" id="408172"/>
    <lineage>
        <taxon>unclassified sequences</taxon>
        <taxon>metagenomes</taxon>
        <taxon>ecological metagenomes</taxon>
    </lineage>
</organism>
<evidence type="ECO:0000313" key="1">
    <source>
        <dbReference type="EMBL" id="SVA57009.1"/>
    </source>
</evidence>